<name>A0ABW2H4A8_9ACTN</name>
<dbReference type="SUPFAM" id="SSF56112">
    <property type="entry name" value="Protein kinase-like (PK-like)"/>
    <property type="match status" value="1"/>
</dbReference>
<feature type="domain" description="Aminoglycoside phosphotransferase" evidence="1">
    <location>
        <begin position="32"/>
        <end position="237"/>
    </location>
</feature>
<dbReference type="EMBL" id="JBHTAC010000031">
    <property type="protein sequence ID" value="MFC7245842.1"/>
    <property type="molecule type" value="Genomic_DNA"/>
</dbReference>
<evidence type="ECO:0000259" key="1">
    <source>
        <dbReference type="Pfam" id="PF01636"/>
    </source>
</evidence>
<organism evidence="2 3">
    <name type="scientific">Catellatospora aurea</name>
    <dbReference type="NCBI Taxonomy" id="1337874"/>
    <lineage>
        <taxon>Bacteria</taxon>
        <taxon>Bacillati</taxon>
        <taxon>Actinomycetota</taxon>
        <taxon>Actinomycetes</taxon>
        <taxon>Micromonosporales</taxon>
        <taxon>Micromonosporaceae</taxon>
        <taxon>Catellatospora</taxon>
    </lineage>
</organism>
<gene>
    <name evidence="2" type="ORF">ACFQO7_25485</name>
</gene>
<dbReference type="InterPro" id="IPR002575">
    <property type="entry name" value="Aminoglycoside_PTrfase"/>
</dbReference>
<dbReference type="Proteomes" id="UP001596392">
    <property type="component" value="Unassembled WGS sequence"/>
</dbReference>
<dbReference type="RefSeq" id="WP_376808734.1">
    <property type="nucleotide sequence ID" value="NZ_JBHTAC010000031.1"/>
</dbReference>
<dbReference type="InterPro" id="IPR011009">
    <property type="entry name" value="Kinase-like_dom_sf"/>
</dbReference>
<reference evidence="3" key="1">
    <citation type="journal article" date="2019" name="Int. J. Syst. Evol. Microbiol.">
        <title>The Global Catalogue of Microorganisms (GCM) 10K type strain sequencing project: providing services to taxonomists for standard genome sequencing and annotation.</title>
        <authorList>
            <consortium name="The Broad Institute Genomics Platform"/>
            <consortium name="The Broad Institute Genome Sequencing Center for Infectious Disease"/>
            <person name="Wu L."/>
            <person name="Ma J."/>
        </authorList>
    </citation>
    <scope>NUCLEOTIDE SEQUENCE [LARGE SCALE GENOMIC DNA]</scope>
    <source>
        <strain evidence="3">CGMCC 1.9106</strain>
    </source>
</reference>
<keyword evidence="3" id="KW-1185">Reference proteome</keyword>
<sequence>MLADDTIRTTLRTAWHLQPDGCTPLDGEPTTSTRTVAVGDRRYLAVLVAGAERPRFEAGLAAAEHLDRRGIDTGAPVRAADGALSVPVGEHVLALLVFVPGRPLDGADPVDQQWWGDRLGAAHRGLAGFRHPGLAEWHPLRPDAPYLSCAGWLRPAITGAVTALTKLQITDRLTVGPLHGDPRPAAFRLDHDTGRIGLVSWGRAGFGPLMYDVASAVRHAGGPERARELLAAYEAAGPVPVAEIEGSLDTLLRFRWALEADACARALAALAPDAPAGRWRDHLDQARFALLDD</sequence>
<dbReference type="Pfam" id="PF01636">
    <property type="entry name" value="APH"/>
    <property type="match status" value="1"/>
</dbReference>
<accession>A0ABW2H4A8</accession>
<dbReference type="Gene3D" id="3.90.1200.10">
    <property type="match status" value="1"/>
</dbReference>
<comment type="caution">
    <text evidence="2">The sequence shown here is derived from an EMBL/GenBank/DDBJ whole genome shotgun (WGS) entry which is preliminary data.</text>
</comment>
<evidence type="ECO:0000313" key="3">
    <source>
        <dbReference type="Proteomes" id="UP001596392"/>
    </source>
</evidence>
<protein>
    <submittedName>
        <fullName evidence="2">Phosphotransferase enzyme family protein</fullName>
    </submittedName>
</protein>
<proteinExistence type="predicted"/>
<evidence type="ECO:0000313" key="2">
    <source>
        <dbReference type="EMBL" id="MFC7245842.1"/>
    </source>
</evidence>